<dbReference type="GO" id="GO:0003676">
    <property type="term" value="F:nucleic acid binding"/>
    <property type="evidence" value="ECO:0007669"/>
    <property type="project" value="InterPro"/>
</dbReference>
<protein>
    <submittedName>
        <fullName evidence="1">XisH protein</fullName>
    </submittedName>
</protein>
<dbReference type="Proteomes" id="UP000707356">
    <property type="component" value="Unassembled WGS sequence"/>
</dbReference>
<dbReference type="Gene3D" id="3.40.1350.10">
    <property type="match status" value="1"/>
</dbReference>
<proteinExistence type="predicted"/>
<gene>
    <name evidence="1" type="ORF">KME07_09935</name>
</gene>
<dbReference type="InterPro" id="IPR011335">
    <property type="entry name" value="Restrct_endonuc-II-like"/>
</dbReference>
<comment type="caution">
    <text evidence="1">The sequence shown here is derived from an EMBL/GenBank/DDBJ whole genome shotgun (WGS) entry which is preliminary data.</text>
</comment>
<dbReference type="SUPFAM" id="SSF52980">
    <property type="entry name" value="Restriction endonuclease-like"/>
    <property type="match status" value="1"/>
</dbReference>
<organism evidence="1 2">
    <name type="scientific">Pegethrix bostrychoides GSE-TBD4-15B</name>
    <dbReference type="NCBI Taxonomy" id="2839662"/>
    <lineage>
        <taxon>Bacteria</taxon>
        <taxon>Bacillati</taxon>
        <taxon>Cyanobacteriota</taxon>
        <taxon>Cyanophyceae</taxon>
        <taxon>Oculatellales</taxon>
        <taxon>Oculatellaceae</taxon>
        <taxon>Pegethrix</taxon>
    </lineage>
</organism>
<evidence type="ECO:0000313" key="2">
    <source>
        <dbReference type="Proteomes" id="UP000707356"/>
    </source>
</evidence>
<reference evidence="1" key="2">
    <citation type="journal article" date="2022" name="Microbiol. Resour. Announc.">
        <title>Metagenome Sequencing to Explore Phylogenomics of Terrestrial Cyanobacteria.</title>
        <authorList>
            <person name="Ward R.D."/>
            <person name="Stajich J.E."/>
            <person name="Johansen J.R."/>
            <person name="Huntemann M."/>
            <person name="Clum A."/>
            <person name="Foster B."/>
            <person name="Foster B."/>
            <person name="Roux S."/>
            <person name="Palaniappan K."/>
            <person name="Varghese N."/>
            <person name="Mukherjee S."/>
            <person name="Reddy T.B.K."/>
            <person name="Daum C."/>
            <person name="Copeland A."/>
            <person name="Chen I.A."/>
            <person name="Ivanova N.N."/>
            <person name="Kyrpides N.C."/>
            <person name="Shapiro N."/>
            <person name="Eloe-Fadrosh E.A."/>
            <person name="Pietrasiak N."/>
        </authorList>
    </citation>
    <scope>NUCLEOTIDE SEQUENCE</scope>
    <source>
        <strain evidence="1">GSE-TBD4-15B</strain>
    </source>
</reference>
<dbReference type="Pfam" id="PF08814">
    <property type="entry name" value="XisH"/>
    <property type="match status" value="1"/>
</dbReference>
<name>A0A951PA20_9CYAN</name>
<dbReference type="InterPro" id="IPR014919">
    <property type="entry name" value="XisH"/>
</dbReference>
<dbReference type="InterPro" id="IPR011856">
    <property type="entry name" value="tRNA_endonuc-like_dom_sf"/>
</dbReference>
<dbReference type="EMBL" id="JAHHHV010000063">
    <property type="protein sequence ID" value="MBW4465742.1"/>
    <property type="molecule type" value="Genomic_DNA"/>
</dbReference>
<reference evidence="1" key="1">
    <citation type="submission" date="2021-05" db="EMBL/GenBank/DDBJ databases">
        <authorList>
            <person name="Pietrasiak N."/>
            <person name="Ward R."/>
            <person name="Stajich J.E."/>
            <person name="Kurbessoian T."/>
        </authorList>
    </citation>
    <scope>NUCLEOTIDE SEQUENCE</scope>
    <source>
        <strain evidence="1">GSE-TBD4-15B</strain>
    </source>
</reference>
<sequence>MEYGEDRLFADIAAEKTLAAEKRGRRIIVEVKSFLGRSFIQDLEKAVGQYLIYRDILEETDLDFTIYMGFTRGVWKSNFQRKLAQMIIQRHRLKLLIIDSQKEEVEQWIE</sequence>
<accession>A0A951PA20</accession>
<dbReference type="AlphaFoldDB" id="A0A951PA20"/>
<evidence type="ECO:0000313" key="1">
    <source>
        <dbReference type="EMBL" id="MBW4465742.1"/>
    </source>
</evidence>